<organism evidence="1 2">
    <name type="scientific">Aurantiacibacter gangjinensis</name>
    <dbReference type="NCBI Taxonomy" id="502682"/>
    <lineage>
        <taxon>Bacteria</taxon>
        <taxon>Pseudomonadati</taxon>
        <taxon>Pseudomonadota</taxon>
        <taxon>Alphaproteobacteria</taxon>
        <taxon>Sphingomonadales</taxon>
        <taxon>Erythrobacteraceae</taxon>
        <taxon>Aurantiacibacter</taxon>
    </lineage>
</organism>
<dbReference type="OrthoDB" id="9805449at2"/>
<dbReference type="Pfam" id="PF07311">
    <property type="entry name" value="Dodecin"/>
    <property type="match status" value="1"/>
</dbReference>
<keyword evidence="2" id="KW-1185">Reference proteome</keyword>
<gene>
    <name evidence="1" type="ORF">AAW01_01045</name>
</gene>
<proteinExistence type="predicted"/>
<dbReference type="KEGG" id="egn:BMF35_a1635"/>
<reference evidence="1 2" key="1">
    <citation type="submission" date="2015-04" db="EMBL/GenBank/DDBJ databases">
        <title>The draft genome sequence of Erythrobacr gangjinensis K7-2.</title>
        <authorList>
            <person name="Zhuang L."/>
            <person name="Liu Y."/>
            <person name="Shao Z."/>
        </authorList>
    </citation>
    <scope>NUCLEOTIDE SEQUENCE [LARGE SCALE GENOMIC DNA]</scope>
    <source>
        <strain evidence="1 2">K7-2</strain>
    </source>
</reference>
<sequence length="67" mass="7202">MSIAKVTEVISSSTVGIEDAVKQGVTRASKTLSGITGVWVSDIKCTVNDNAITEWRCTLKITFVLND</sequence>
<comment type="caution">
    <text evidence="1">The sequence shown here is derived from an EMBL/GenBank/DDBJ whole genome shotgun (WGS) entry which is preliminary data.</text>
</comment>
<dbReference type="Gene3D" id="3.30.1660.10">
    <property type="entry name" value="Flavin-binding protein dodecin"/>
    <property type="match status" value="1"/>
</dbReference>
<evidence type="ECO:0000313" key="1">
    <source>
        <dbReference type="EMBL" id="KLE32675.1"/>
    </source>
</evidence>
<dbReference type="Proteomes" id="UP000053070">
    <property type="component" value="Unassembled WGS sequence"/>
</dbReference>
<dbReference type="InterPro" id="IPR025543">
    <property type="entry name" value="Dodecin-like"/>
</dbReference>
<dbReference type="STRING" id="502682.BMF35_a1635"/>
<dbReference type="RefSeq" id="WP_047005525.1">
    <property type="nucleotide sequence ID" value="NZ_CP018097.1"/>
</dbReference>
<dbReference type="AlphaFoldDB" id="A0A0G9MPQ2"/>
<dbReference type="InterPro" id="IPR009923">
    <property type="entry name" value="Dodecin"/>
</dbReference>
<name>A0A0G9MPQ2_9SPHN</name>
<accession>A0A0G9MPQ2</accession>
<dbReference type="PANTHER" id="PTHR39324">
    <property type="entry name" value="CALCIUM DODECIN"/>
    <property type="match status" value="1"/>
</dbReference>
<dbReference type="PATRIC" id="fig|502682.8.peg.215"/>
<dbReference type="EMBL" id="LBHC01000001">
    <property type="protein sequence ID" value="KLE32675.1"/>
    <property type="molecule type" value="Genomic_DNA"/>
</dbReference>
<evidence type="ECO:0000313" key="2">
    <source>
        <dbReference type="Proteomes" id="UP000053070"/>
    </source>
</evidence>
<dbReference type="InterPro" id="IPR036694">
    <property type="entry name" value="Dodecin-like_sf"/>
</dbReference>
<protein>
    <submittedName>
        <fullName evidence="1">Uncharacterized protein</fullName>
    </submittedName>
</protein>
<dbReference type="PANTHER" id="PTHR39324:SF1">
    <property type="entry name" value="CALCIUM DODECIN"/>
    <property type="match status" value="1"/>
</dbReference>
<dbReference type="SUPFAM" id="SSF89807">
    <property type="entry name" value="Dodecin-like"/>
    <property type="match status" value="1"/>
</dbReference>